<comment type="caution">
    <text evidence="2">The sequence shown here is derived from an EMBL/GenBank/DDBJ whole genome shotgun (WGS) entry which is preliminary data.</text>
</comment>
<dbReference type="EMBL" id="JARKIF010000010">
    <property type="protein sequence ID" value="KAJ7628396.1"/>
    <property type="molecule type" value="Genomic_DNA"/>
</dbReference>
<keyword evidence="3" id="KW-1185">Reference proteome</keyword>
<name>A0AAD7BRW1_9AGAR</name>
<accession>A0AAD7BRW1</accession>
<dbReference type="PROSITE" id="PS51257">
    <property type="entry name" value="PROKAR_LIPOPROTEIN"/>
    <property type="match status" value="1"/>
</dbReference>
<dbReference type="Proteomes" id="UP001221142">
    <property type="component" value="Unassembled WGS sequence"/>
</dbReference>
<evidence type="ECO:0000313" key="3">
    <source>
        <dbReference type="Proteomes" id="UP001221142"/>
    </source>
</evidence>
<protein>
    <submittedName>
        <fullName evidence="2">Uncharacterized protein</fullName>
    </submittedName>
</protein>
<feature type="region of interest" description="Disordered" evidence="1">
    <location>
        <begin position="99"/>
        <end position="121"/>
    </location>
</feature>
<organism evidence="2 3">
    <name type="scientific">Roridomyces roridus</name>
    <dbReference type="NCBI Taxonomy" id="1738132"/>
    <lineage>
        <taxon>Eukaryota</taxon>
        <taxon>Fungi</taxon>
        <taxon>Dikarya</taxon>
        <taxon>Basidiomycota</taxon>
        <taxon>Agaricomycotina</taxon>
        <taxon>Agaricomycetes</taxon>
        <taxon>Agaricomycetidae</taxon>
        <taxon>Agaricales</taxon>
        <taxon>Marasmiineae</taxon>
        <taxon>Mycenaceae</taxon>
        <taxon>Roridomyces</taxon>
    </lineage>
</organism>
<gene>
    <name evidence="2" type="ORF">FB45DRAFT_867474</name>
</gene>
<dbReference type="AlphaFoldDB" id="A0AAD7BRW1"/>
<evidence type="ECO:0000256" key="1">
    <source>
        <dbReference type="SAM" id="MobiDB-lite"/>
    </source>
</evidence>
<sequence>MQARAWSAAIIYHISSSEAVATLSGWIIACIQHVSASKIHENNPGFNLAHDEITSPGLGLGSAWRGLGLGPGKCGAQAAQSRAQARASGPSRALNITTDVAEKYGDNNAEPFTADEHPAGH</sequence>
<evidence type="ECO:0000313" key="2">
    <source>
        <dbReference type="EMBL" id="KAJ7628396.1"/>
    </source>
</evidence>
<reference evidence="2" key="1">
    <citation type="submission" date="2023-03" db="EMBL/GenBank/DDBJ databases">
        <title>Massive genome expansion in bonnet fungi (Mycena s.s.) driven by repeated elements and novel gene families across ecological guilds.</title>
        <authorList>
            <consortium name="Lawrence Berkeley National Laboratory"/>
            <person name="Harder C.B."/>
            <person name="Miyauchi S."/>
            <person name="Viragh M."/>
            <person name="Kuo A."/>
            <person name="Thoen E."/>
            <person name="Andreopoulos B."/>
            <person name="Lu D."/>
            <person name="Skrede I."/>
            <person name="Drula E."/>
            <person name="Henrissat B."/>
            <person name="Morin E."/>
            <person name="Kohler A."/>
            <person name="Barry K."/>
            <person name="LaButti K."/>
            <person name="Morin E."/>
            <person name="Salamov A."/>
            <person name="Lipzen A."/>
            <person name="Mereny Z."/>
            <person name="Hegedus B."/>
            <person name="Baldrian P."/>
            <person name="Stursova M."/>
            <person name="Weitz H."/>
            <person name="Taylor A."/>
            <person name="Grigoriev I.V."/>
            <person name="Nagy L.G."/>
            <person name="Martin F."/>
            <person name="Kauserud H."/>
        </authorList>
    </citation>
    <scope>NUCLEOTIDE SEQUENCE</scope>
    <source>
        <strain evidence="2">9284</strain>
    </source>
</reference>
<proteinExistence type="predicted"/>